<protein>
    <submittedName>
        <fullName evidence="2">Uncharacterized protein</fullName>
    </submittedName>
</protein>
<accession>A0ABR0MKD2</accession>
<feature type="transmembrane region" description="Helical" evidence="1">
    <location>
        <begin position="72"/>
        <end position="91"/>
    </location>
</feature>
<keyword evidence="1" id="KW-0812">Transmembrane</keyword>
<gene>
    <name evidence="2" type="ORF">PVK06_042151</name>
</gene>
<evidence type="ECO:0000313" key="3">
    <source>
        <dbReference type="Proteomes" id="UP001358586"/>
    </source>
</evidence>
<reference evidence="2 3" key="1">
    <citation type="submission" date="2023-03" db="EMBL/GenBank/DDBJ databases">
        <title>WGS of Gossypium arboreum.</title>
        <authorList>
            <person name="Yu D."/>
        </authorList>
    </citation>
    <scope>NUCLEOTIDE SEQUENCE [LARGE SCALE GENOMIC DNA]</scope>
    <source>
        <tissue evidence="2">Leaf</tissue>
    </source>
</reference>
<dbReference type="Proteomes" id="UP001358586">
    <property type="component" value="Chromosome 12"/>
</dbReference>
<name>A0ABR0MKD2_GOSAR</name>
<feature type="transmembrane region" description="Helical" evidence="1">
    <location>
        <begin position="7"/>
        <end position="27"/>
    </location>
</feature>
<keyword evidence="3" id="KW-1185">Reference proteome</keyword>
<proteinExistence type="predicted"/>
<comment type="caution">
    <text evidence="2">The sequence shown here is derived from an EMBL/GenBank/DDBJ whole genome shotgun (WGS) entry which is preliminary data.</text>
</comment>
<keyword evidence="1" id="KW-1133">Transmembrane helix</keyword>
<organism evidence="2 3">
    <name type="scientific">Gossypium arboreum</name>
    <name type="common">Tree cotton</name>
    <name type="synonym">Gossypium nanking</name>
    <dbReference type="NCBI Taxonomy" id="29729"/>
    <lineage>
        <taxon>Eukaryota</taxon>
        <taxon>Viridiplantae</taxon>
        <taxon>Streptophyta</taxon>
        <taxon>Embryophyta</taxon>
        <taxon>Tracheophyta</taxon>
        <taxon>Spermatophyta</taxon>
        <taxon>Magnoliopsida</taxon>
        <taxon>eudicotyledons</taxon>
        <taxon>Gunneridae</taxon>
        <taxon>Pentapetalae</taxon>
        <taxon>rosids</taxon>
        <taxon>malvids</taxon>
        <taxon>Malvales</taxon>
        <taxon>Malvaceae</taxon>
        <taxon>Malvoideae</taxon>
        <taxon>Gossypium</taxon>
    </lineage>
</organism>
<evidence type="ECO:0000313" key="2">
    <source>
        <dbReference type="EMBL" id="KAK5774296.1"/>
    </source>
</evidence>
<dbReference type="EMBL" id="JARKNE010000012">
    <property type="protein sequence ID" value="KAK5774296.1"/>
    <property type="molecule type" value="Genomic_DNA"/>
</dbReference>
<sequence>MSFRSWFAGSYPIVEVIALGLILLVVVAPSSSVFSVGSSIALASFFSLRGLHMARSLPEARMLMVGCDNLALGALGALLLFPLSMVAAFLAHCCN</sequence>
<keyword evidence="1" id="KW-0472">Membrane</keyword>
<evidence type="ECO:0000256" key="1">
    <source>
        <dbReference type="SAM" id="Phobius"/>
    </source>
</evidence>